<evidence type="ECO:0000256" key="2">
    <source>
        <dbReference type="ARBA" id="ARBA00023125"/>
    </source>
</evidence>
<dbReference type="HOGENOM" id="CLU_090588_0_0_9"/>
<dbReference type="Gene3D" id="1.20.120.530">
    <property type="entry name" value="GntR ligand-binding domain-like"/>
    <property type="match status" value="1"/>
</dbReference>
<feature type="domain" description="GntR C-terminal" evidence="4">
    <location>
        <begin position="106"/>
        <end position="228"/>
    </location>
</feature>
<proteinExistence type="predicted"/>
<dbReference type="Pfam" id="PF08461">
    <property type="entry name" value="WHD_RNase_R"/>
    <property type="match status" value="1"/>
</dbReference>
<dbReference type="AlphaFoldDB" id="F4LUX6"/>
<dbReference type="RefSeq" id="WP_013778425.1">
    <property type="nucleotide sequence ID" value="NC_015519.1"/>
</dbReference>
<protein>
    <submittedName>
        <fullName evidence="5">GntR domain protein</fullName>
    </submittedName>
</protein>
<dbReference type="InterPro" id="IPR008920">
    <property type="entry name" value="TF_FadR/GntR_C"/>
</dbReference>
<dbReference type="Pfam" id="PF07729">
    <property type="entry name" value="FCD"/>
    <property type="match status" value="1"/>
</dbReference>
<reference evidence="6" key="1">
    <citation type="journal article" date="2013" name="Genome Announc.">
        <title>First genome sequence of a syntrophic acetate-oxidizing bacterium, Tepidanaerobacter acetatoxydans strain Re1.</title>
        <authorList>
            <person name="Manzoor S."/>
            <person name="Bongcam-Rudloff E."/>
            <person name="Schnurer A."/>
            <person name="Muller B."/>
        </authorList>
    </citation>
    <scope>NUCLEOTIDE SEQUENCE [LARGE SCALE GENOMIC DNA]</scope>
    <source>
        <strain evidence="6">Re1</strain>
    </source>
</reference>
<evidence type="ECO:0000256" key="3">
    <source>
        <dbReference type="ARBA" id="ARBA00023163"/>
    </source>
</evidence>
<accession>L0RZ88</accession>
<dbReference type="OrthoDB" id="9799482at2"/>
<sequence>MLQEKQRLLFFILKAIDNSKAVPVGSGFIRNTLQMQGFDVSEATVGRMLRQMDIKGYTEKIGFKGRNLTPLGKKKLEELERENTINHYGKELLNVIRVTGKQELLDALIARKAIESQLAKLAAMYITDEEISQMKKVIERQEMHVDEGISIAEDDVEFHKIIAKAARNRILDAAMDLIRQHGQLSPMLEYIRKEVKSSVLLDHENIYKAIAAKKPELAEEAMIRHIEKLENDVKKYWEIFYGEDNNIHVVKN</sequence>
<dbReference type="KEGG" id="tep:TepRe1_1356"/>
<organism evidence="5 6">
    <name type="scientific">Tepidanaerobacter acetatoxydans (strain DSM 21804 / JCM 16047 / Re1)</name>
    <dbReference type="NCBI Taxonomy" id="1209989"/>
    <lineage>
        <taxon>Bacteria</taxon>
        <taxon>Bacillati</taxon>
        <taxon>Bacillota</taxon>
        <taxon>Clostridia</taxon>
        <taxon>Thermosediminibacterales</taxon>
        <taxon>Tepidanaerobacteraceae</taxon>
        <taxon>Tepidanaerobacter</taxon>
    </lineage>
</organism>
<accession>F4LUX6</accession>
<dbReference type="eggNOG" id="COG2186">
    <property type="taxonomic scope" value="Bacteria"/>
</dbReference>
<gene>
    <name evidence="5" type="ordered locus">TEPIRE1_1468</name>
</gene>
<keyword evidence="3" id="KW-0804">Transcription</keyword>
<dbReference type="InterPro" id="IPR013668">
    <property type="entry name" value="RNase_R_HTH_12"/>
</dbReference>
<evidence type="ECO:0000259" key="4">
    <source>
        <dbReference type="SMART" id="SM00895"/>
    </source>
</evidence>
<dbReference type="KEGG" id="tae:TepiRe1_1468"/>
<keyword evidence="2" id="KW-0238">DNA-binding</keyword>
<keyword evidence="1" id="KW-0805">Transcription regulation</keyword>
<dbReference type="EMBL" id="HF563609">
    <property type="protein sequence ID" value="CCP26216.1"/>
    <property type="molecule type" value="Genomic_DNA"/>
</dbReference>
<dbReference type="PATRIC" id="fig|1209989.3.peg.1663"/>
<dbReference type="SMART" id="SM00895">
    <property type="entry name" value="FCD"/>
    <property type="match status" value="1"/>
</dbReference>
<dbReference type="STRING" id="1209989.TepRe1_1356"/>
<keyword evidence="6" id="KW-1185">Reference proteome</keyword>
<evidence type="ECO:0000313" key="5">
    <source>
        <dbReference type="EMBL" id="CCP26216.1"/>
    </source>
</evidence>
<dbReference type="GO" id="GO:0003677">
    <property type="term" value="F:DNA binding"/>
    <property type="evidence" value="ECO:0007669"/>
    <property type="project" value="UniProtKB-KW"/>
</dbReference>
<evidence type="ECO:0000313" key="6">
    <source>
        <dbReference type="Proteomes" id="UP000010802"/>
    </source>
</evidence>
<dbReference type="PANTHER" id="PTHR43537:SF5">
    <property type="entry name" value="UXU OPERON TRANSCRIPTIONAL REGULATOR"/>
    <property type="match status" value="1"/>
</dbReference>
<evidence type="ECO:0000256" key="1">
    <source>
        <dbReference type="ARBA" id="ARBA00023015"/>
    </source>
</evidence>
<dbReference type="Proteomes" id="UP000010802">
    <property type="component" value="Chromosome"/>
</dbReference>
<dbReference type="SUPFAM" id="SSF48008">
    <property type="entry name" value="GntR ligand-binding domain-like"/>
    <property type="match status" value="1"/>
</dbReference>
<dbReference type="InterPro" id="IPR011711">
    <property type="entry name" value="GntR_C"/>
</dbReference>
<dbReference type="PANTHER" id="PTHR43537">
    <property type="entry name" value="TRANSCRIPTIONAL REGULATOR, GNTR FAMILY"/>
    <property type="match status" value="1"/>
</dbReference>
<name>F4LUX6_TEPAE</name>